<feature type="compositionally biased region" description="Polar residues" evidence="3">
    <location>
        <begin position="300"/>
        <end position="309"/>
    </location>
</feature>
<dbReference type="PROSITE" id="PS50896">
    <property type="entry name" value="LISH"/>
    <property type="match status" value="1"/>
</dbReference>
<evidence type="ECO:0000313" key="5">
    <source>
        <dbReference type="Proteomes" id="UP000786811"/>
    </source>
</evidence>
<organism evidence="4 5">
    <name type="scientific">Cotesia congregata</name>
    <name type="common">Parasitoid wasp</name>
    <name type="synonym">Apanteles congregatus</name>
    <dbReference type="NCBI Taxonomy" id="51543"/>
    <lineage>
        <taxon>Eukaryota</taxon>
        <taxon>Metazoa</taxon>
        <taxon>Ecdysozoa</taxon>
        <taxon>Arthropoda</taxon>
        <taxon>Hexapoda</taxon>
        <taxon>Insecta</taxon>
        <taxon>Pterygota</taxon>
        <taxon>Neoptera</taxon>
        <taxon>Endopterygota</taxon>
        <taxon>Hymenoptera</taxon>
        <taxon>Apocrita</taxon>
        <taxon>Ichneumonoidea</taxon>
        <taxon>Braconidae</taxon>
        <taxon>Microgastrinae</taxon>
        <taxon>Cotesia</taxon>
    </lineage>
</organism>
<gene>
    <name evidence="4" type="ORF">HICCMSTLAB_LOCUS4706</name>
</gene>
<feature type="region of interest" description="Disordered" evidence="3">
    <location>
        <begin position="272"/>
        <end position="309"/>
    </location>
</feature>
<reference evidence="4" key="1">
    <citation type="submission" date="2021-04" db="EMBL/GenBank/DDBJ databases">
        <authorList>
            <person name="Chebbi M.A.C M."/>
        </authorList>
    </citation>
    <scope>NUCLEOTIDE SEQUENCE</scope>
</reference>
<name>A0A8J2HA94_COTCN</name>
<dbReference type="InterPro" id="IPR040362">
    <property type="entry name" value="RELCH"/>
</dbReference>
<keyword evidence="5" id="KW-1185">Reference proteome</keyword>
<dbReference type="InterPro" id="IPR011989">
    <property type="entry name" value="ARM-like"/>
</dbReference>
<dbReference type="SUPFAM" id="SSF48371">
    <property type="entry name" value="ARM repeat"/>
    <property type="match status" value="1"/>
</dbReference>
<feature type="compositionally biased region" description="Low complexity" evidence="3">
    <location>
        <begin position="285"/>
        <end position="299"/>
    </location>
</feature>
<evidence type="ECO:0000313" key="4">
    <source>
        <dbReference type="EMBL" id="CAG5088083.1"/>
    </source>
</evidence>
<dbReference type="PANTHER" id="PTHR32059">
    <property type="entry name" value="RAB11-BINDING PROTEIN RELCH"/>
    <property type="match status" value="1"/>
</dbReference>
<evidence type="ECO:0000256" key="3">
    <source>
        <dbReference type="SAM" id="MobiDB-lite"/>
    </source>
</evidence>
<protein>
    <submittedName>
        <fullName evidence="4">Similar to relch: RAB11-binding protein RELCH homolog (Danio rerio)</fullName>
    </submittedName>
</protein>
<dbReference type="InterPro" id="IPR006594">
    <property type="entry name" value="LisH"/>
</dbReference>
<sequence length="1112" mass="124695">MDTITNLPSNPASNSVKQHSDTSSVSYYDIASKLLSEKLLLTALELHAELSESGKELPLLRDYFSNPNNFDCSTKNESFVSIARSSSQATLDSLDMTRYSEDDGGVDERVAVLEFELRKARENISALRANLTVVTESASTSPDKKTSKDLSDKNYSIKPHEQRALNYLVYEYLLTQCYKLTSITFSDENENQDFEDWDDVGLNIPKPPNLLVIYREFLSKTGLDKSFVDVSTQTDFIEEEEEVINEEINSEEINENETKDLNVSEEFEFVKNQEDKKDEEIIDKNNSNQGNENNCNNDNKISSVASTSTTPEKLDALESVLQETLSGSQVDDDSISISAVMSLEDTDPGDKDWTKVQLSRLDIPESSSVFINLPNRFIPERFKEYILTYSITTTSTGVQMVDELIKSNSSESLINLLAKSLLVVSPNVISAKREEVIPLLLKTIRVLPKNNDRDKLLQLLFNLKKKPQQEERRVLLKAMITAIKIDGVPPEPEELITLCWEQSQHKYPERRLLAVECCSALAPYTSNAVRNSLIISMLQQMLLDDKEPVVRAAVIRSLALLVALTDDPDKYFQFEELTLTALGDESTQVFQAASSLLLPTLAQWALSLKRILSHLMSRILSRLKNNFIKADKSNIKYSQSKDGRNDDKIIRLIDTLKILLPHMIVFMADTDIVRTLVNEETPSEVPDKILRLCPSAIMEPLAFAESLDIGKILNVFLTNNWEDMWPEFEWLTIKLIPDILEMLRLIDVTQENVLNNLLMYIHSLCNGLGRQIIELRIKKFFQDEVMACEQKLMSSDRSPISMAFIPAYLIILSTLDFQEVTKILKHFIVNFSINGFEVDSLAIAVKLLCKQPDVVEEVVSALWDGVVHQKNVVRCVTSKLFGNIIATVDEKLVISRVAPAIVTLASDGDITVKAAAVSALGKLITDCAANQVRDKGRLTLESIVKDPQGVSQTLTIPLITTLTCIAPNCSQHYIEDVIAPHLAGITASASQQAHKIELTTALLDAYSVLVYSSLSDRCTMSVLLPGLKYLETLTNQLLPHQRDSVKSLIREAESRHNTAKNNEKMTFPSSPLSLPLTSTNVGQGVEDMRQRMSKMFSPKPTSPGITNIFRKK</sequence>
<dbReference type="AlphaFoldDB" id="A0A8J2HA94"/>
<comment type="caution">
    <text evidence="4">The sequence shown here is derived from an EMBL/GenBank/DDBJ whole genome shotgun (WGS) entry which is preliminary data.</text>
</comment>
<dbReference type="PANTHER" id="PTHR32059:SF0">
    <property type="entry name" value="RAB11-BINDING PROTEIN RELCH"/>
    <property type="match status" value="1"/>
</dbReference>
<evidence type="ECO:0000256" key="2">
    <source>
        <dbReference type="SAM" id="Coils"/>
    </source>
</evidence>
<dbReference type="Gene3D" id="1.25.10.10">
    <property type="entry name" value="Leucine-rich Repeat Variant"/>
    <property type="match status" value="2"/>
</dbReference>
<feature type="repeat" description="HEAT" evidence="1">
    <location>
        <begin position="897"/>
        <end position="935"/>
    </location>
</feature>
<evidence type="ECO:0000256" key="1">
    <source>
        <dbReference type="PROSITE-ProRule" id="PRU00103"/>
    </source>
</evidence>
<dbReference type="InterPro" id="IPR016024">
    <property type="entry name" value="ARM-type_fold"/>
</dbReference>
<dbReference type="Proteomes" id="UP000786811">
    <property type="component" value="Unassembled WGS sequence"/>
</dbReference>
<dbReference type="GO" id="GO:0055037">
    <property type="term" value="C:recycling endosome"/>
    <property type="evidence" value="ECO:0007669"/>
    <property type="project" value="TreeGrafter"/>
</dbReference>
<keyword evidence="2" id="KW-0175">Coiled coil</keyword>
<accession>A0A8J2HA94</accession>
<dbReference type="OrthoDB" id="1695393at2759"/>
<feature type="coiled-coil region" evidence="2">
    <location>
        <begin position="110"/>
        <end position="137"/>
    </location>
</feature>
<proteinExistence type="predicted"/>
<dbReference type="InterPro" id="IPR021133">
    <property type="entry name" value="HEAT_type_2"/>
</dbReference>
<dbReference type="PROSITE" id="PS50077">
    <property type="entry name" value="HEAT_REPEAT"/>
    <property type="match status" value="1"/>
</dbReference>
<dbReference type="SMART" id="SM00667">
    <property type="entry name" value="LisH"/>
    <property type="match status" value="1"/>
</dbReference>
<dbReference type="GO" id="GO:0032367">
    <property type="term" value="P:intracellular cholesterol transport"/>
    <property type="evidence" value="ECO:0007669"/>
    <property type="project" value="InterPro"/>
</dbReference>
<dbReference type="EMBL" id="CAJNRD030001119">
    <property type="protein sequence ID" value="CAG5088083.1"/>
    <property type="molecule type" value="Genomic_DNA"/>
</dbReference>
<feature type="compositionally biased region" description="Basic and acidic residues" evidence="3">
    <location>
        <begin position="272"/>
        <end position="283"/>
    </location>
</feature>
<dbReference type="GO" id="GO:0005802">
    <property type="term" value="C:trans-Golgi network"/>
    <property type="evidence" value="ECO:0007669"/>
    <property type="project" value="InterPro"/>
</dbReference>